<evidence type="ECO:0000259" key="3">
    <source>
        <dbReference type="Pfam" id="PF26123"/>
    </source>
</evidence>
<sequence length="654" mass="71579">MKKLLLYTALAFVTLFASCEKEGEKLILSGLGSSDLVNSESDVVLTQDNKDAIMLSFTWDESELSLSDQKYGIPDNVPQMILEISDSESFDSYETREPQDNMLALTGGELNTLAKNFSFEAGKSTPMYFRVNAAYGNNTQSYYSNLVTVNITSYEIDMSRGFILDADQVETGFILYSPNSNGNYSGFTGATAWYNWYLKEGDGSIWGNDGVAGTEFLLSNLESKWNFWYPGLGGCYYTTLSTSTKEWTATYIPNLNVTGDVSGDMTFVRSEVKWYISVVTTTDNATVQISTTDAKLYNLSTGTSDDNAITKEIGFVTDGANGLDFEMSAADASDITFGVAGEYTLTLYLDDPTNWYYEITEGSTEVEDPLSEFLYLPGIDDGISGEWTFDNYLRLLSEDDSTFAGVVDVNSLWGYQMSLEKDNWTDVYTMGDTEGTLAFQGEGNIPAPETGLNLIQADLNNLTYSHMVVSGLSYSGFNDDWTMVSMTETAKTGTYAASITINGASEWGGQLYLNGDWDYSFGGTDGTLYYSGAGIADDAVIDAGSYDLIANVIDQSYVLLGDEVYIAGLNDVWDFTSVILTKQSTGVYTGSATVTNGAPWGIAIHLDQSWNRYFGGSAESMTYLGDNMDMSSLANGTYNITVDFINNTCSFQAQ</sequence>
<feature type="domain" description="DUF8037" evidence="3">
    <location>
        <begin position="373"/>
        <end position="466"/>
    </location>
</feature>
<protein>
    <submittedName>
        <fullName evidence="4">DUF5114 domain-containing protein</fullName>
    </submittedName>
</protein>
<dbReference type="Pfam" id="PF26123">
    <property type="entry name" value="DUF8037"/>
    <property type="match status" value="1"/>
</dbReference>
<accession>A0ABS5JUH8</accession>
<evidence type="ECO:0000313" key="5">
    <source>
        <dbReference type="Proteomes" id="UP000708576"/>
    </source>
</evidence>
<dbReference type="InterPro" id="IPR033404">
    <property type="entry name" value="DUF5111"/>
</dbReference>
<gene>
    <name evidence="4" type="ORF">KEM10_09290</name>
</gene>
<feature type="domain" description="SusE outer membrane protein" evidence="1">
    <location>
        <begin position="23"/>
        <end position="132"/>
    </location>
</feature>
<feature type="domain" description="DUF5111" evidence="2">
    <location>
        <begin position="157"/>
        <end position="252"/>
    </location>
</feature>
<dbReference type="Pfam" id="PF17138">
    <property type="entry name" value="DUF5111"/>
    <property type="match status" value="1"/>
</dbReference>
<dbReference type="PROSITE" id="PS51257">
    <property type="entry name" value="PROKAR_LIPOPROTEIN"/>
    <property type="match status" value="1"/>
</dbReference>
<proteinExistence type="predicted"/>
<keyword evidence="5" id="KW-1185">Reference proteome</keyword>
<evidence type="ECO:0000313" key="4">
    <source>
        <dbReference type="EMBL" id="MBS2098473.1"/>
    </source>
</evidence>
<dbReference type="Proteomes" id="UP000708576">
    <property type="component" value="Unassembled WGS sequence"/>
</dbReference>
<dbReference type="Pfam" id="PF14292">
    <property type="entry name" value="SusE"/>
    <property type="match status" value="1"/>
</dbReference>
<evidence type="ECO:0000259" key="1">
    <source>
        <dbReference type="Pfam" id="PF14292"/>
    </source>
</evidence>
<dbReference type="InterPro" id="IPR058350">
    <property type="entry name" value="DUF8037"/>
</dbReference>
<dbReference type="RefSeq" id="WP_212215716.1">
    <property type="nucleotide sequence ID" value="NZ_JAGUCO010000005.1"/>
</dbReference>
<reference evidence="4 5" key="1">
    <citation type="journal article" date="2015" name="Int. J. Syst. Evol. Microbiol.">
        <title>Carboxylicivirga linearis sp. nov., isolated from a sea cucumber culture pond.</title>
        <authorList>
            <person name="Wang F.Q."/>
            <person name="Zhou Y.X."/>
            <person name="Lin X.Z."/>
            <person name="Chen G.J."/>
            <person name="Du Z.J."/>
        </authorList>
    </citation>
    <scope>NUCLEOTIDE SEQUENCE [LARGE SCALE GENOMIC DNA]</scope>
    <source>
        <strain evidence="4 5">FB218</strain>
    </source>
</reference>
<name>A0ABS5JUH8_9BACT</name>
<evidence type="ECO:0000259" key="2">
    <source>
        <dbReference type="Pfam" id="PF17138"/>
    </source>
</evidence>
<organism evidence="4 5">
    <name type="scientific">Carboxylicivirga linearis</name>
    <dbReference type="NCBI Taxonomy" id="1628157"/>
    <lineage>
        <taxon>Bacteria</taxon>
        <taxon>Pseudomonadati</taxon>
        <taxon>Bacteroidota</taxon>
        <taxon>Bacteroidia</taxon>
        <taxon>Marinilabiliales</taxon>
        <taxon>Marinilabiliaceae</taxon>
        <taxon>Carboxylicivirga</taxon>
    </lineage>
</organism>
<dbReference type="InterPro" id="IPR025970">
    <property type="entry name" value="SusE"/>
</dbReference>
<dbReference type="EMBL" id="JAGUCO010000005">
    <property type="protein sequence ID" value="MBS2098473.1"/>
    <property type="molecule type" value="Genomic_DNA"/>
</dbReference>
<comment type="caution">
    <text evidence="4">The sequence shown here is derived from an EMBL/GenBank/DDBJ whole genome shotgun (WGS) entry which is preliminary data.</text>
</comment>